<keyword evidence="1" id="KW-0812">Transmembrane</keyword>
<feature type="transmembrane region" description="Helical" evidence="1">
    <location>
        <begin position="93"/>
        <end position="115"/>
    </location>
</feature>
<dbReference type="Pfam" id="PF10861">
    <property type="entry name" value="DUF2784"/>
    <property type="match status" value="1"/>
</dbReference>
<comment type="caution">
    <text evidence="2">The sequence shown here is derived from an EMBL/GenBank/DDBJ whole genome shotgun (WGS) entry which is preliminary data.</text>
</comment>
<dbReference type="RefSeq" id="WP_155171145.1">
    <property type="nucleotide sequence ID" value="NZ_BAAAFL010000015.1"/>
</dbReference>
<keyword evidence="1" id="KW-1133">Transmembrane helix</keyword>
<dbReference type="InterPro" id="IPR021218">
    <property type="entry name" value="DUF2784"/>
</dbReference>
<sequence>MSWLEIKDVIFTILHIGVTLFNLFGWLWYRLRRLHLVSVVLTLASWLILGIFYGLGYCFLTDWHWEVKRKLGETDLPASFVKYYLDILFQADIPANVVDAITVTGLVIAVVMTVVRNRDLFRRNSGH</sequence>
<gene>
    <name evidence="2" type="ORF">E1163_09175</name>
</gene>
<feature type="transmembrane region" description="Helical" evidence="1">
    <location>
        <begin position="36"/>
        <end position="55"/>
    </location>
</feature>
<evidence type="ECO:0000313" key="2">
    <source>
        <dbReference type="EMBL" id="MTI25110.1"/>
    </source>
</evidence>
<evidence type="ECO:0000256" key="1">
    <source>
        <dbReference type="SAM" id="Phobius"/>
    </source>
</evidence>
<protein>
    <submittedName>
        <fullName evidence="2">DUF2784 family protein</fullName>
    </submittedName>
</protein>
<name>A0ABW9RQ82_9BACT</name>
<feature type="transmembrane region" description="Helical" evidence="1">
    <location>
        <begin position="6"/>
        <end position="29"/>
    </location>
</feature>
<dbReference type="Proteomes" id="UP000798808">
    <property type="component" value="Unassembled WGS sequence"/>
</dbReference>
<accession>A0ABW9RQ82</accession>
<evidence type="ECO:0000313" key="3">
    <source>
        <dbReference type="Proteomes" id="UP000798808"/>
    </source>
</evidence>
<proteinExistence type="predicted"/>
<keyword evidence="3" id="KW-1185">Reference proteome</keyword>
<reference evidence="2 3" key="1">
    <citation type="submission" date="2019-02" db="EMBL/GenBank/DDBJ databases">
        <authorList>
            <person name="Goldberg S.R."/>
            <person name="Haltli B.A."/>
            <person name="Correa H."/>
            <person name="Russell K.G."/>
        </authorList>
    </citation>
    <scope>NUCLEOTIDE SEQUENCE [LARGE SCALE GENOMIC DNA]</scope>
    <source>
        <strain evidence="2 3">JCM 16186</strain>
    </source>
</reference>
<dbReference type="EMBL" id="SMLW01000485">
    <property type="protein sequence ID" value="MTI25110.1"/>
    <property type="molecule type" value="Genomic_DNA"/>
</dbReference>
<organism evidence="2 3">
    <name type="scientific">Fulvivirga kasyanovii</name>
    <dbReference type="NCBI Taxonomy" id="396812"/>
    <lineage>
        <taxon>Bacteria</taxon>
        <taxon>Pseudomonadati</taxon>
        <taxon>Bacteroidota</taxon>
        <taxon>Cytophagia</taxon>
        <taxon>Cytophagales</taxon>
        <taxon>Fulvivirgaceae</taxon>
        <taxon>Fulvivirga</taxon>
    </lineage>
</organism>
<keyword evidence="1" id="KW-0472">Membrane</keyword>